<dbReference type="AlphaFoldDB" id="A0A161Y399"/>
<reference evidence="1 2" key="1">
    <citation type="submission" date="2016-04" db="EMBL/GenBank/DDBJ databases">
        <title>Genome sequence of Clostridium magnum DSM 2767.</title>
        <authorList>
            <person name="Poehlein A."/>
            <person name="Uhlig R."/>
            <person name="Fischer R."/>
            <person name="Bahl H."/>
            <person name="Daniel R."/>
        </authorList>
    </citation>
    <scope>NUCLEOTIDE SEQUENCE [LARGE SCALE GENOMIC DNA]</scope>
    <source>
        <strain evidence="1 2">DSM 2767</strain>
    </source>
</reference>
<accession>A0A161Y399</accession>
<evidence type="ECO:0000313" key="1">
    <source>
        <dbReference type="EMBL" id="KZL92489.1"/>
    </source>
</evidence>
<dbReference type="RefSeq" id="WP_161486954.1">
    <property type="nucleotide sequence ID" value="NZ_FQXL01000023.1"/>
</dbReference>
<comment type="caution">
    <text evidence="1">The sequence shown here is derived from an EMBL/GenBank/DDBJ whole genome shotgun (WGS) entry which is preliminary data.</text>
</comment>
<dbReference type="PATRIC" id="fig|1121326.3.peg.2295"/>
<keyword evidence="2" id="KW-1185">Reference proteome</keyword>
<evidence type="ECO:0000313" key="2">
    <source>
        <dbReference type="Proteomes" id="UP000076603"/>
    </source>
</evidence>
<dbReference type="EMBL" id="LWAE01000002">
    <property type="protein sequence ID" value="KZL92489.1"/>
    <property type="molecule type" value="Genomic_DNA"/>
</dbReference>
<gene>
    <name evidence="1" type="ORF">CLMAG_22980</name>
</gene>
<organism evidence="1 2">
    <name type="scientific">Clostridium magnum DSM 2767</name>
    <dbReference type="NCBI Taxonomy" id="1121326"/>
    <lineage>
        <taxon>Bacteria</taxon>
        <taxon>Bacillati</taxon>
        <taxon>Bacillota</taxon>
        <taxon>Clostridia</taxon>
        <taxon>Eubacteriales</taxon>
        <taxon>Clostridiaceae</taxon>
        <taxon>Clostridium</taxon>
    </lineage>
</organism>
<name>A0A161Y399_9CLOT</name>
<proteinExistence type="predicted"/>
<sequence>MKNKYSNSLDNVMTKYKNDMNDITIIDKGDIMAMFNTERPKKKGRFRIFN</sequence>
<dbReference type="Proteomes" id="UP000076603">
    <property type="component" value="Unassembled WGS sequence"/>
</dbReference>
<protein>
    <submittedName>
        <fullName evidence="1">Uncharacterized protein</fullName>
    </submittedName>
</protein>